<dbReference type="InterPro" id="IPR011257">
    <property type="entry name" value="DNA_glycosylase"/>
</dbReference>
<accession>A0A8B7PNM8</accession>
<dbReference type="GO" id="GO:0006281">
    <property type="term" value="P:DNA repair"/>
    <property type="evidence" value="ECO:0007669"/>
    <property type="project" value="InterPro"/>
</dbReference>
<dbReference type="GO" id="GO:0003824">
    <property type="term" value="F:catalytic activity"/>
    <property type="evidence" value="ECO:0007669"/>
    <property type="project" value="InterPro"/>
</dbReference>
<dbReference type="AlphaFoldDB" id="A0A8B7PNM8"/>
<organism evidence="1 2">
    <name type="scientific">Hyalella azteca</name>
    <name type="common">Amphipod</name>
    <dbReference type="NCBI Taxonomy" id="294128"/>
    <lineage>
        <taxon>Eukaryota</taxon>
        <taxon>Metazoa</taxon>
        <taxon>Ecdysozoa</taxon>
        <taxon>Arthropoda</taxon>
        <taxon>Crustacea</taxon>
        <taxon>Multicrustacea</taxon>
        <taxon>Malacostraca</taxon>
        <taxon>Eumalacostraca</taxon>
        <taxon>Peracarida</taxon>
        <taxon>Amphipoda</taxon>
        <taxon>Senticaudata</taxon>
        <taxon>Talitrida</taxon>
        <taxon>Talitroidea</taxon>
        <taxon>Hyalellidae</taxon>
        <taxon>Hyalella</taxon>
    </lineage>
</organism>
<dbReference type="SUPFAM" id="SSF48150">
    <property type="entry name" value="DNA-glycosylase"/>
    <property type="match status" value="1"/>
</dbReference>
<dbReference type="PANTHER" id="PTHR21521:SF0">
    <property type="entry name" value="AMUN, ISOFORM A"/>
    <property type="match status" value="1"/>
</dbReference>
<keyword evidence="1" id="KW-1185">Reference proteome</keyword>
<reference evidence="2" key="1">
    <citation type="submission" date="2025-08" db="UniProtKB">
        <authorList>
            <consortium name="RefSeq"/>
        </authorList>
    </citation>
    <scope>IDENTIFICATION</scope>
    <source>
        <tissue evidence="2">Whole organism</tissue>
    </source>
</reference>
<dbReference type="Proteomes" id="UP000694843">
    <property type="component" value="Unplaced"/>
</dbReference>
<sequence length="244" mass="27249">MAGDLTRSLLTVGEFLENHNSDVFLNVLKLYNTAIDVKASSRVKKSNLPELDVWFQSELPAALKSRRDSPHLLHSELVKLMEWKLSRGKFRPRLVDLAASNTNELVKQVTTEGLKLAKENEPSRALAVLCKLRGVGPATASSILVAAAPDKYVFFADEVAHAALGTTSLKYSEAEYLKLNDVIIEAANQINKEQAMNESEGTCVERKFWTPHDVERTVWCYAILRQNKPELLVKALITSKKTQT</sequence>
<dbReference type="OMA" id="IWTHTHI"/>
<dbReference type="OrthoDB" id="8249012at2759"/>
<gene>
    <name evidence="2" type="primary">LOC108683041</name>
</gene>
<name>A0A8B7PNM8_HYAAZ</name>
<dbReference type="KEGG" id="hazt:108683041"/>
<dbReference type="RefSeq" id="XP_018027809.1">
    <property type="nucleotide sequence ID" value="XM_018172320.2"/>
</dbReference>
<protein>
    <submittedName>
        <fullName evidence="2">Uncharacterized protein LOC108683041</fullName>
    </submittedName>
</protein>
<evidence type="ECO:0000313" key="1">
    <source>
        <dbReference type="Proteomes" id="UP000694843"/>
    </source>
</evidence>
<proteinExistence type="predicted"/>
<evidence type="ECO:0000313" key="2">
    <source>
        <dbReference type="RefSeq" id="XP_018027809.1"/>
    </source>
</evidence>
<dbReference type="PANTHER" id="PTHR21521">
    <property type="entry name" value="AMUN, ISOFORM A"/>
    <property type="match status" value="1"/>
</dbReference>
<dbReference type="GeneID" id="108683041"/>